<evidence type="ECO:0000256" key="1">
    <source>
        <dbReference type="SAM" id="MobiDB-lite"/>
    </source>
</evidence>
<keyword evidence="5" id="KW-1185">Reference proteome</keyword>
<evidence type="ECO:0000313" key="4">
    <source>
        <dbReference type="EMBL" id="ORY25919.1"/>
    </source>
</evidence>
<keyword evidence="2" id="KW-0472">Membrane</keyword>
<dbReference type="InterPro" id="IPR006626">
    <property type="entry name" value="PbH1"/>
</dbReference>
<sequence length="495" mass="51144">MRGCAIFVAVLAAALSAGAQCTDNTTDTDGLQSLLTAGGANYTLQLCAGKVYNLSLPLNFTATEQEISTEGYPTDDTRATLLVGGFNVTSAIQATDQGRDGCKLRNIQINGNRGDNPIYTAPSANIEMGGANSNQLIEYVKSYDPRGWSCMHIAEGQFNCNNMTIQHNDIGPCGSESFQQWSDGISLSCMSSLVQNNTIVDATDGGIVVFGAPFSIVRNNTIHVKTRTLLGGINMVDVLPWKPDGNYSHTVVENNIIMGGFATDYGNATLGTNNASAIIKMGIAIGPRAWFNEQYGTNQSMGGTVQNNVLSGAFAFGIGVSSARNFIIQNNSFTGNVTFSGSSGPNCTTGDQTPHPPTALLVESTSTENLTISYPGPFDTDSSDSSSQGSSWSFVNGTANGLTCFLPLGSDQLAWPYGGGQVNSRTLDESVTGTANGTSTSTSAGTGSSTSQTAATSSGSTQSSAAGDRAKLPATAVIGVMTMLAGVGVGAVLAL</sequence>
<keyword evidence="2" id="KW-0812">Transmembrane</keyword>
<dbReference type="EMBL" id="MCFC01000052">
    <property type="protein sequence ID" value="ORY25919.1"/>
    <property type="molecule type" value="Genomic_DNA"/>
</dbReference>
<protein>
    <submittedName>
        <fullName evidence="4">Uncharacterized protein</fullName>
    </submittedName>
</protein>
<feature type="compositionally biased region" description="Low complexity" evidence="1">
    <location>
        <begin position="379"/>
        <end position="391"/>
    </location>
</feature>
<dbReference type="InParanoid" id="A0A1Y2ATM8"/>
<feature type="chain" id="PRO_5012914758" evidence="3">
    <location>
        <begin position="22"/>
        <end position="495"/>
    </location>
</feature>
<dbReference type="AlphaFoldDB" id="A0A1Y2ATM8"/>
<keyword evidence="2" id="KW-1133">Transmembrane helix</keyword>
<dbReference type="InterPro" id="IPR012334">
    <property type="entry name" value="Pectin_lyas_fold"/>
</dbReference>
<feature type="signal peptide" evidence="3">
    <location>
        <begin position="1"/>
        <end position="21"/>
    </location>
</feature>
<name>A0A1Y2ATM8_9TREE</name>
<dbReference type="SUPFAM" id="SSF51126">
    <property type="entry name" value="Pectin lyase-like"/>
    <property type="match status" value="1"/>
</dbReference>
<feature type="region of interest" description="Disordered" evidence="1">
    <location>
        <begin position="426"/>
        <end position="468"/>
    </location>
</feature>
<dbReference type="Gene3D" id="2.160.20.10">
    <property type="entry name" value="Single-stranded right-handed beta-helix, Pectin lyase-like"/>
    <property type="match status" value="1"/>
</dbReference>
<accession>A0A1Y2ATM8</accession>
<reference evidence="4 5" key="1">
    <citation type="submission" date="2016-07" db="EMBL/GenBank/DDBJ databases">
        <title>Pervasive Adenine N6-methylation of Active Genes in Fungi.</title>
        <authorList>
            <consortium name="DOE Joint Genome Institute"/>
            <person name="Mondo S.J."/>
            <person name="Dannebaum R.O."/>
            <person name="Kuo R.C."/>
            <person name="Labutti K."/>
            <person name="Haridas S."/>
            <person name="Kuo A."/>
            <person name="Salamov A."/>
            <person name="Ahrendt S.R."/>
            <person name="Lipzen A."/>
            <person name="Sullivan W."/>
            <person name="Andreopoulos W.B."/>
            <person name="Clum A."/>
            <person name="Lindquist E."/>
            <person name="Daum C."/>
            <person name="Ramamoorthy G.K."/>
            <person name="Gryganskyi A."/>
            <person name="Culley D."/>
            <person name="Magnuson J.K."/>
            <person name="James T.Y."/>
            <person name="O'Malley M.A."/>
            <person name="Stajich J.E."/>
            <person name="Spatafora J.W."/>
            <person name="Visel A."/>
            <person name="Grigoriev I.V."/>
        </authorList>
    </citation>
    <scope>NUCLEOTIDE SEQUENCE [LARGE SCALE GENOMIC DNA]</scope>
    <source>
        <strain evidence="4 5">68-887.2</strain>
    </source>
</reference>
<evidence type="ECO:0000313" key="5">
    <source>
        <dbReference type="Proteomes" id="UP000193986"/>
    </source>
</evidence>
<feature type="compositionally biased region" description="Low complexity" evidence="1">
    <location>
        <begin position="432"/>
        <end position="467"/>
    </location>
</feature>
<organism evidence="4 5">
    <name type="scientific">Naematelia encephala</name>
    <dbReference type="NCBI Taxonomy" id="71784"/>
    <lineage>
        <taxon>Eukaryota</taxon>
        <taxon>Fungi</taxon>
        <taxon>Dikarya</taxon>
        <taxon>Basidiomycota</taxon>
        <taxon>Agaricomycotina</taxon>
        <taxon>Tremellomycetes</taxon>
        <taxon>Tremellales</taxon>
        <taxon>Naemateliaceae</taxon>
        <taxon>Naematelia</taxon>
    </lineage>
</organism>
<keyword evidence="3" id="KW-0732">Signal</keyword>
<evidence type="ECO:0000256" key="3">
    <source>
        <dbReference type="SAM" id="SignalP"/>
    </source>
</evidence>
<evidence type="ECO:0000256" key="2">
    <source>
        <dbReference type="SAM" id="Phobius"/>
    </source>
</evidence>
<dbReference type="SMART" id="SM00710">
    <property type="entry name" value="PbH1"/>
    <property type="match status" value="6"/>
</dbReference>
<dbReference type="InterPro" id="IPR011050">
    <property type="entry name" value="Pectin_lyase_fold/virulence"/>
</dbReference>
<dbReference type="OrthoDB" id="2587928at2759"/>
<dbReference type="STRING" id="71784.A0A1Y2ATM8"/>
<feature type="transmembrane region" description="Helical" evidence="2">
    <location>
        <begin position="472"/>
        <end position="494"/>
    </location>
</feature>
<comment type="caution">
    <text evidence="4">The sequence shown here is derived from an EMBL/GenBank/DDBJ whole genome shotgun (WGS) entry which is preliminary data.</text>
</comment>
<dbReference type="Proteomes" id="UP000193986">
    <property type="component" value="Unassembled WGS sequence"/>
</dbReference>
<feature type="region of interest" description="Disordered" evidence="1">
    <location>
        <begin position="371"/>
        <end position="391"/>
    </location>
</feature>
<proteinExistence type="predicted"/>
<gene>
    <name evidence="4" type="ORF">BCR39DRAFT_542550</name>
</gene>